<dbReference type="GO" id="GO:0008270">
    <property type="term" value="F:zinc ion binding"/>
    <property type="evidence" value="ECO:0007669"/>
    <property type="project" value="InterPro"/>
</dbReference>
<dbReference type="AlphaFoldDB" id="A0A8H7WJL2"/>
<dbReference type="Proteomes" id="UP000664132">
    <property type="component" value="Unassembled WGS sequence"/>
</dbReference>
<comment type="caution">
    <text evidence="2">The sequence shown here is derived from an EMBL/GenBank/DDBJ whole genome shotgun (WGS) entry which is preliminary data.</text>
</comment>
<feature type="domain" description="CCHC-type" evidence="1">
    <location>
        <begin position="50"/>
        <end position="66"/>
    </location>
</feature>
<organism evidence="2 3">
    <name type="scientific">Cadophora malorum</name>
    <dbReference type="NCBI Taxonomy" id="108018"/>
    <lineage>
        <taxon>Eukaryota</taxon>
        <taxon>Fungi</taxon>
        <taxon>Dikarya</taxon>
        <taxon>Ascomycota</taxon>
        <taxon>Pezizomycotina</taxon>
        <taxon>Leotiomycetes</taxon>
        <taxon>Helotiales</taxon>
        <taxon>Ploettnerulaceae</taxon>
        <taxon>Cadophora</taxon>
    </lineage>
</organism>
<sequence length="260" mass="28924">MGKRGGKKGGKGNGNSNFIIQSGAGVTCTICEKNGHLAQNCRLRGQITKYCTSCKMTNHNTVDCTKGVKNGQKQITFNSSDTSTAVSTKKVTRPCRFCKEMHLDKDCPTKNGGNAQAGQLVAVNQGDSVYRDVFGTPQFTPPCQYCDGQHLSDNCPKLVQQPVDRYQYQRYPAQPVQYVPPAKSLWDACDEIDEEFVVGGDPWYPATRAGPVGPNQFPTHYTQGVCAAVYHQQHQNVDRDGDVYMNTMDWVWEDDKLPRW</sequence>
<proteinExistence type="predicted"/>
<name>A0A8H7WJL2_9HELO</name>
<reference evidence="2" key="1">
    <citation type="submission" date="2021-02" db="EMBL/GenBank/DDBJ databases">
        <title>Genome sequence Cadophora malorum strain M34.</title>
        <authorList>
            <person name="Stefanovic E."/>
            <person name="Vu D."/>
            <person name="Scully C."/>
            <person name="Dijksterhuis J."/>
            <person name="Roader J."/>
            <person name="Houbraken J."/>
        </authorList>
    </citation>
    <scope>NUCLEOTIDE SEQUENCE</scope>
    <source>
        <strain evidence="2">M34</strain>
    </source>
</reference>
<evidence type="ECO:0000259" key="1">
    <source>
        <dbReference type="SMART" id="SM00343"/>
    </source>
</evidence>
<dbReference type="Gene3D" id="4.10.60.10">
    <property type="entry name" value="Zinc finger, CCHC-type"/>
    <property type="match status" value="1"/>
</dbReference>
<evidence type="ECO:0000313" key="2">
    <source>
        <dbReference type="EMBL" id="KAG4426101.1"/>
    </source>
</evidence>
<feature type="domain" description="CCHC-type" evidence="1">
    <location>
        <begin position="94"/>
        <end position="109"/>
    </location>
</feature>
<dbReference type="OrthoDB" id="3863715at2759"/>
<keyword evidence="3" id="KW-1185">Reference proteome</keyword>
<gene>
    <name evidence="2" type="ORF">IFR04_000808</name>
</gene>
<feature type="domain" description="CCHC-type" evidence="1">
    <location>
        <begin position="27"/>
        <end position="43"/>
    </location>
</feature>
<protein>
    <recommendedName>
        <fullName evidence="1">CCHC-type domain-containing protein</fullName>
    </recommendedName>
</protein>
<dbReference type="SUPFAM" id="SSF57756">
    <property type="entry name" value="Retrovirus zinc finger-like domains"/>
    <property type="match status" value="1"/>
</dbReference>
<feature type="domain" description="CCHC-type" evidence="1">
    <location>
        <begin position="142"/>
        <end position="157"/>
    </location>
</feature>
<dbReference type="SMART" id="SM00343">
    <property type="entry name" value="ZnF_C2HC"/>
    <property type="match status" value="4"/>
</dbReference>
<evidence type="ECO:0000313" key="3">
    <source>
        <dbReference type="Proteomes" id="UP000664132"/>
    </source>
</evidence>
<dbReference type="InterPro" id="IPR036875">
    <property type="entry name" value="Znf_CCHC_sf"/>
</dbReference>
<accession>A0A8H7WJL2</accession>
<dbReference type="EMBL" id="JAFJYH010000005">
    <property type="protein sequence ID" value="KAG4426101.1"/>
    <property type="molecule type" value="Genomic_DNA"/>
</dbReference>
<dbReference type="InterPro" id="IPR001878">
    <property type="entry name" value="Znf_CCHC"/>
</dbReference>
<dbReference type="GO" id="GO:0003676">
    <property type="term" value="F:nucleic acid binding"/>
    <property type="evidence" value="ECO:0007669"/>
    <property type="project" value="InterPro"/>
</dbReference>